<dbReference type="AlphaFoldDB" id="A0A3S0A5Z5"/>
<evidence type="ECO:0000313" key="2">
    <source>
        <dbReference type="Proteomes" id="UP000276128"/>
    </source>
</evidence>
<evidence type="ECO:0000313" key="1">
    <source>
        <dbReference type="EMBL" id="RTE10344.1"/>
    </source>
</evidence>
<sequence length="121" mass="13698">MIGFESVLDRFNKGDEGLVTFAACNIMEEIIDKHLDQSYVINDLTLAILIVESETHHRDQIYSVCRELTFTINRLLRMWATVVIAPSTYNISQVAAVFEKAKSARRLCLTEKSGGAFLRQS</sequence>
<gene>
    <name evidence="1" type="ORF">EJQ19_07540</name>
</gene>
<comment type="caution">
    <text evidence="1">The sequence shown here is derived from an EMBL/GenBank/DDBJ whole genome shotgun (WGS) entry which is preliminary data.</text>
</comment>
<dbReference type="EMBL" id="RXHU01000019">
    <property type="protein sequence ID" value="RTE10344.1"/>
    <property type="molecule type" value="Genomic_DNA"/>
</dbReference>
<dbReference type="RefSeq" id="WP_126140597.1">
    <property type="nucleotide sequence ID" value="NZ_RXHU01000019.1"/>
</dbReference>
<keyword evidence="2" id="KW-1185">Reference proteome</keyword>
<organism evidence="1 2">
    <name type="scientific">Paenibacillus whitsoniae</name>
    <dbReference type="NCBI Taxonomy" id="2496558"/>
    <lineage>
        <taxon>Bacteria</taxon>
        <taxon>Bacillati</taxon>
        <taxon>Bacillota</taxon>
        <taxon>Bacilli</taxon>
        <taxon>Bacillales</taxon>
        <taxon>Paenibacillaceae</taxon>
        <taxon>Paenibacillus</taxon>
    </lineage>
</organism>
<proteinExistence type="predicted"/>
<name>A0A3S0A5Z5_9BACL</name>
<accession>A0A3S0A5Z5</accession>
<reference evidence="1 2" key="1">
    <citation type="submission" date="2018-12" db="EMBL/GenBank/DDBJ databases">
        <title>Bacillus ochoae sp. nov., Paenibacillus whitsoniae sp. nov., Paenibacillus spiritus sp. nov. Isolated from the Mars Exploration Rover during spacecraft assembly.</title>
        <authorList>
            <person name="Seuylemezian A."/>
            <person name="Vaishampayan P."/>
        </authorList>
    </citation>
    <scope>NUCLEOTIDE SEQUENCE [LARGE SCALE GENOMIC DNA]</scope>
    <source>
        <strain evidence="1 2">MER 54</strain>
    </source>
</reference>
<dbReference type="Proteomes" id="UP000276128">
    <property type="component" value="Unassembled WGS sequence"/>
</dbReference>
<protein>
    <submittedName>
        <fullName evidence="1">Uncharacterized protein</fullName>
    </submittedName>
</protein>